<evidence type="ECO:0000313" key="1">
    <source>
        <dbReference type="EMBL" id="KNX37181.1"/>
    </source>
</evidence>
<dbReference type="AlphaFoldDB" id="A0A0L6CH92"/>
<gene>
    <name evidence="1" type="ORF">VV01_08535</name>
</gene>
<sequence length="237" mass="24103">MLNEQYKVVVDGLVRNTTRALSVTIQAPNRLGIPIGTQIVVGQSAAYLGSMAKGYTVGQGYGLKANALDGAVKAGPVSYLPVACVTGAGRANVVSTGLPLLASLGAVDTTTSSTTGSTVKSSVTSTVAGASVLNLITLTAIKAQTSTTRPTRTSPVTLSDTSQFVGLKVAGMPAINDSVKPNTTVKIPGLGSVTFHRVAKTSNGIRVTMVYIVLDRILGTLPTGSVVEIGVSETGVR</sequence>
<evidence type="ECO:0000313" key="2">
    <source>
        <dbReference type="Proteomes" id="UP000037397"/>
    </source>
</evidence>
<protein>
    <submittedName>
        <fullName evidence="1">Uncharacterized protein</fullName>
    </submittedName>
</protein>
<comment type="caution">
    <text evidence="1">The sequence shown here is derived from an EMBL/GenBank/DDBJ whole genome shotgun (WGS) entry which is preliminary data.</text>
</comment>
<organism evidence="1 2">
    <name type="scientific">Luteipulveratus halotolerans</name>
    <dbReference type="NCBI Taxonomy" id="1631356"/>
    <lineage>
        <taxon>Bacteria</taxon>
        <taxon>Bacillati</taxon>
        <taxon>Actinomycetota</taxon>
        <taxon>Actinomycetes</taxon>
        <taxon>Micrococcales</taxon>
        <taxon>Dermacoccaceae</taxon>
        <taxon>Luteipulveratus</taxon>
    </lineage>
</organism>
<keyword evidence="2" id="KW-1185">Reference proteome</keyword>
<name>A0A0L6CH92_9MICO</name>
<dbReference type="NCBIfam" id="NF040603">
    <property type="entry name" value="choice_anch_P"/>
    <property type="match status" value="1"/>
</dbReference>
<reference evidence="2" key="1">
    <citation type="submission" date="2015-03" db="EMBL/GenBank/DDBJ databases">
        <title>Luteipulveratus halotolerans sp. nov., a novel actinobacterium (Dermacoccaceae) from Sarawak, Malaysia.</title>
        <authorList>
            <person name="Juboi H."/>
            <person name="Basik A."/>
            <person name="Shamsul S.S."/>
            <person name="Arnold P."/>
            <person name="Schmitt E.K."/>
            <person name="Sanglier J.-J."/>
            <person name="Yeo T."/>
        </authorList>
    </citation>
    <scope>NUCLEOTIDE SEQUENCE [LARGE SCALE GENOMIC DNA]</scope>
    <source>
        <strain evidence="2">C296001</strain>
    </source>
</reference>
<proteinExistence type="predicted"/>
<dbReference type="OrthoDB" id="4913867at2"/>
<accession>A0A0L6CH92</accession>
<dbReference type="Proteomes" id="UP000037397">
    <property type="component" value="Unassembled WGS sequence"/>
</dbReference>
<dbReference type="EMBL" id="LAIR01000002">
    <property type="protein sequence ID" value="KNX37181.1"/>
    <property type="molecule type" value="Genomic_DNA"/>
</dbReference>